<accession>A0A138ATK0</accession>
<dbReference type="STRING" id="239498.AXK60_23325"/>
<keyword evidence="4" id="KW-1185">Reference proteome</keyword>
<dbReference type="Proteomes" id="UP000070409">
    <property type="component" value="Unassembled WGS sequence"/>
</dbReference>
<evidence type="ECO:0000313" key="2">
    <source>
        <dbReference type="EMBL" id="KXP13775.1"/>
    </source>
</evidence>
<organism evidence="2 3">
    <name type="scientific">Tsukamurella pseudospumae</name>
    <dbReference type="NCBI Taxonomy" id="239498"/>
    <lineage>
        <taxon>Bacteria</taxon>
        <taxon>Bacillati</taxon>
        <taxon>Actinomycetota</taxon>
        <taxon>Actinomycetes</taxon>
        <taxon>Mycobacteriales</taxon>
        <taxon>Tsukamurellaceae</taxon>
        <taxon>Tsukamurella</taxon>
    </lineage>
</organism>
<dbReference type="EMBL" id="LSRE01000002">
    <property type="protein sequence ID" value="KXP00955.1"/>
    <property type="molecule type" value="Genomic_DNA"/>
</dbReference>
<gene>
    <name evidence="2" type="ORF">AXK60_23325</name>
    <name evidence="1" type="ORF">AXK61_13235</name>
</gene>
<reference evidence="3" key="3">
    <citation type="submission" date="2016-02" db="EMBL/GenBank/DDBJ databases">
        <authorList>
            <person name="Wen L."/>
            <person name="He K."/>
            <person name="Yang H."/>
        </authorList>
    </citation>
    <scope>NUCLEOTIDE SEQUENCE [LARGE SCALE GENOMIC DNA]</scope>
    <source>
        <strain evidence="3">JCM 15929</strain>
    </source>
</reference>
<evidence type="ECO:0000313" key="3">
    <source>
        <dbReference type="Proteomes" id="UP000070258"/>
    </source>
</evidence>
<evidence type="ECO:0000313" key="4">
    <source>
        <dbReference type="Proteomes" id="UP000070409"/>
    </source>
</evidence>
<reference evidence="2" key="2">
    <citation type="submission" date="2016-02" db="EMBL/GenBank/DDBJ databases">
        <authorList>
            <person name="Teng J.L."/>
            <person name="Yang Y."/>
            <person name="Huang Y."/>
            <person name="Guo F."/>
            <person name="Wei W."/>
            <person name="Chen J.H."/>
            <person name="Wong S.Y."/>
            <person name="Lau S.K."/>
            <person name="Woo P.C."/>
        </authorList>
    </citation>
    <scope>NUCLEOTIDE SEQUENCE</scope>
    <source>
        <strain evidence="2">JCM 15929</strain>
    </source>
</reference>
<dbReference type="OrthoDB" id="2061990at2"/>
<comment type="caution">
    <text evidence="2">The sequence shown here is derived from an EMBL/GenBank/DDBJ whole genome shotgun (WGS) entry which is preliminary data.</text>
</comment>
<dbReference type="EMBL" id="LSRF01000011">
    <property type="protein sequence ID" value="KXP13775.1"/>
    <property type="molecule type" value="Genomic_DNA"/>
</dbReference>
<evidence type="ECO:0000313" key="1">
    <source>
        <dbReference type="EMBL" id="KXP00955.1"/>
    </source>
</evidence>
<protein>
    <submittedName>
        <fullName evidence="2">Uncharacterized protein</fullName>
    </submittedName>
</protein>
<reference evidence="1 4" key="1">
    <citation type="submission" date="2016-02" db="EMBL/GenBank/DDBJ databases">
        <authorList>
            <person name="Teng J.L."/>
            <person name="Tang Y."/>
            <person name="Huang Y."/>
            <person name="Guo F."/>
            <person name="Wei W."/>
            <person name="Chen J.H."/>
            <person name="Wong S.Y."/>
            <person name="Lau S.K."/>
            <person name="Woo P.C."/>
        </authorList>
    </citation>
    <scope>NUCLEOTIDE SEQUENCE [LARGE SCALE GENOMIC DNA]</scope>
    <source>
        <strain evidence="1 4">JCM 13375</strain>
    </source>
</reference>
<name>A0A138ATK0_9ACTN</name>
<dbReference type="AlphaFoldDB" id="A0A138ATK0"/>
<proteinExistence type="predicted"/>
<dbReference type="Proteomes" id="UP000070258">
    <property type="component" value="Unassembled WGS sequence"/>
</dbReference>
<sequence>MDPVGLNVGAWYLTELRPDAWLADEAYAWAVRVNTTGDSIGEVVLHPSGAVTVDGPDSEGLRTARAAVERFGASL</sequence>
<dbReference type="RefSeq" id="WP_068570459.1">
    <property type="nucleotide sequence ID" value="NZ_LSRE01000002.1"/>
</dbReference>